<dbReference type="EMBL" id="QGTD01000021">
    <property type="protein sequence ID" value="PWU66717.1"/>
    <property type="molecule type" value="Genomic_DNA"/>
</dbReference>
<dbReference type="AlphaFoldDB" id="A0A317KTB8"/>
<keyword evidence="1" id="KW-1133">Transmembrane helix</keyword>
<proteinExistence type="predicted"/>
<keyword evidence="1" id="KW-0472">Membrane</keyword>
<dbReference type="Proteomes" id="UP000245624">
    <property type="component" value="Unassembled WGS sequence"/>
</dbReference>
<reference evidence="2 3" key="1">
    <citation type="submission" date="2018-05" db="EMBL/GenBank/DDBJ databases">
        <title>Genomic analysis of Gracilibacillus dipsosauri DD1 reveals novel features of a salt-tolerant amylase.</title>
        <authorList>
            <person name="Deutch C.E."/>
            <person name="Yang S."/>
        </authorList>
    </citation>
    <scope>NUCLEOTIDE SEQUENCE [LARGE SCALE GENOMIC DNA]</scope>
    <source>
        <strain evidence="2 3">DD1</strain>
    </source>
</reference>
<evidence type="ECO:0000256" key="1">
    <source>
        <dbReference type="SAM" id="Phobius"/>
    </source>
</evidence>
<dbReference type="PANTHER" id="PTHR37305">
    <property type="entry name" value="INTEGRAL MEMBRANE PROTEIN-RELATED"/>
    <property type="match status" value="1"/>
</dbReference>
<evidence type="ECO:0000313" key="3">
    <source>
        <dbReference type="Proteomes" id="UP000245624"/>
    </source>
</evidence>
<feature type="transmembrane region" description="Helical" evidence="1">
    <location>
        <begin position="128"/>
        <end position="147"/>
    </location>
</feature>
<keyword evidence="3" id="KW-1185">Reference proteome</keyword>
<keyword evidence="1" id="KW-0812">Transmembrane</keyword>
<name>A0A317KTB8_9BACI</name>
<feature type="transmembrane region" description="Helical" evidence="1">
    <location>
        <begin position="72"/>
        <end position="93"/>
    </location>
</feature>
<feature type="transmembrane region" description="Helical" evidence="1">
    <location>
        <begin position="159"/>
        <end position="180"/>
    </location>
</feature>
<sequence>MNYFLNALYAEGLKIRKSKVVWIIMAAFTIAPLMAGFFMFVLKSPELAKNAGLLGAKAQIAGEASWPSYLSLLAQIISVGGILIFGFVTSWIFGREYADKTAKDLLALPYSRSIIVTAKFLIAMLTNFLLSIYIVCLGIFIGLMLGLPQLSHEIFTQGLYVLLVVTILTILLSSPVAFFACYSGGYLAPLGFVILTLVLSQIIAAAGFGDFFPWSIPAIYSGIAREAGAIGWNSFLIILATGLIGFLSTLYWWLFTDQHEG</sequence>
<feature type="transmembrane region" description="Helical" evidence="1">
    <location>
        <begin position="186"/>
        <end position="209"/>
    </location>
</feature>
<comment type="caution">
    <text evidence="2">The sequence shown here is derived from an EMBL/GenBank/DDBJ whole genome shotgun (WGS) entry which is preliminary data.</text>
</comment>
<organism evidence="2 3">
    <name type="scientific">Gracilibacillus dipsosauri</name>
    <dbReference type="NCBI Taxonomy" id="178340"/>
    <lineage>
        <taxon>Bacteria</taxon>
        <taxon>Bacillati</taxon>
        <taxon>Bacillota</taxon>
        <taxon>Bacilli</taxon>
        <taxon>Bacillales</taxon>
        <taxon>Bacillaceae</taxon>
        <taxon>Gracilibacillus</taxon>
    </lineage>
</organism>
<feature type="transmembrane region" description="Helical" evidence="1">
    <location>
        <begin position="20"/>
        <end position="42"/>
    </location>
</feature>
<feature type="transmembrane region" description="Helical" evidence="1">
    <location>
        <begin position="230"/>
        <end position="254"/>
    </location>
</feature>
<dbReference type="PANTHER" id="PTHR37305:SF1">
    <property type="entry name" value="MEMBRANE PROTEIN"/>
    <property type="match status" value="1"/>
</dbReference>
<dbReference type="OrthoDB" id="4336274at2"/>
<dbReference type="Pfam" id="PF12730">
    <property type="entry name" value="ABC2_membrane_4"/>
    <property type="match status" value="1"/>
</dbReference>
<protein>
    <submittedName>
        <fullName evidence="2">Bacitracin ABC transporter permease</fullName>
    </submittedName>
</protein>
<dbReference type="RefSeq" id="WP_109985828.1">
    <property type="nucleotide sequence ID" value="NZ_QGTD01000021.1"/>
</dbReference>
<gene>
    <name evidence="2" type="ORF">DLJ74_20130</name>
</gene>
<accession>A0A317KTB8</accession>
<evidence type="ECO:0000313" key="2">
    <source>
        <dbReference type="EMBL" id="PWU66717.1"/>
    </source>
</evidence>